<dbReference type="EMBL" id="RKLP01000003">
    <property type="protein sequence ID" value="RVW10156.1"/>
    <property type="molecule type" value="Genomic_DNA"/>
</dbReference>
<dbReference type="GO" id="GO:0016491">
    <property type="term" value="F:oxidoreductase activity"/>
    <property type="evidence" value="ECO:0007669"/>
    <property type="project" value="InterPro"/>
</dbReference>
<dbReference type="NCBIfam" id="TIGR00026">
    <property type="entry name" value="hi_GC_TIGR00026"/>
    <property type="match status" value="1"/>
</dbReference>
<proteinExistence type="predicted"/>
<dbReference type="Gene3D" id="2.30.110.10">
    <property type="entry name" value="Electron Transport, Fmn-binding Protein, Chain A"/>
    <property type="match status" value="1"/>
</dbReference>
<protein>
    <submittedName>
        <fullName evidence="1">Nitroreductase family deazaflavin-dependent oxidoreductase</fullName>
    </submittedName>
</protein>
<sequence>MAYLKPPLLVREVFNRIALATGVSGTEKITVTGRRSHEPRSVPVVPVDVDGVRYLVSTRGESEWVRNLRASPEVDVSRRGHTAHYTATEVPVAAREPIIAAYRVKAGRTVQGYWDKLPDPVDHPVFALTTAG</sequence>
<dbReference type="AlphaFoldDB" id="A0A3S3ZWX4"/>
<keyword evidence="2" id="KW-1185">Reference proteome</keyword>
<evidence type="ECO:0000313" key="1">
    <source>
        <dbReference type="EMBL" id="RVW10156.1"/>
    </source>
</evidence>
<comment type="caution">
    <text evidence="1">The sequence shown here is derived from an EMBL/GenBank/DDBJ whole genome shotgun (WGS) entry which is preliminary data.</text>
</comment>
<dbReference type="Proteomes" id="UP000286208">
    <property type="component" value="Unassembled WGS sequence"/>
</dbReference>
<evidence type="ECO:0000313" key="2">
    <source>
        <dbReference type="Proteomes" id="UP000286208"/>
    </source>
</evidence>
<dbReference type="RefSeq" id="WP_127915546.1">
    <property type="nucleotide sequence ID" value="NZ_RKLP01000003.1"/>
</dbReference>
<accession>A0A3S3ZWX4</accession>
<reference evidence="1 2" key="1">
    <citation type="submission" date="2018-11" db="EMBL/GenBank/DDBJ databases">
        <title>Rhodococcus spongicola sp. nov. and Rhodococcus xishaensis sp. nov. from marine sponges.</title>
        <authorList>
            <person name="Li L."/>
            <person name="Lin H.W."/>
        </authorList>
    </citation>
    <scope>NUCLEOTIDE SEQUENCE [LARGE SCALE GENOMIC DNA]</scope>
    <source>
        <strain evidence="1 2">CCTCC AB2014297</strain>
    </source>
</reference>
<organism evidence="1 2">
    <name type="scientific">Prescottella agglutinans</name>
    <dbReference type="NCBI Taxonomy" id="1644129"/>
    <lineage>
        <taxon>Bacteria</taxon>
        <taxon>Bacillati</taxon>
        <taxon>Actinomycetota</taxon>
        <taxon>Actinomycetes</taxon>
        <taxon>Mycobacteriales</taxon>
        <taxon>Nocardiaceae</taxon>
        <taxon>Prescottella</taxon>
    </lineage>
</organism>
<gene>
    <name evidence="1" type="ORF">EGT67_08080</name>
</gene>
<dbReference type="Pfam" id="PF04075">
    <property type="entry name" value="F420H2_quin_red"/>
    <property type="match status" value="1"/>
</dbReference>
<dbReference type="InterPro" id="IPR012349">
    <property type="entry name" value="Split_barrel_FMN-bd"/>
</dbReference>
<name>A0A3S3ZWX4_9NOCA</name>
<dbReference type="OrthoDB" id="5186446at2"/>
<dbReference type="InterPro" id="IPR004378">
    <property type="entry name" value="F420H2_quin_Rdtase"/>
</dbReference>